<reference evidence="2 3" key="1">
    <citation type="submission" date="2022-06" db="EMBL/GenBank/DDBJ databases">
        <title>New Species of the Genus Actinoplanes, ActinopZanes ferrugineus.</title>
        <authorList>
            <person name="Ding P."/>
        </authorList>
    </citation>
    <scope>NUCLEOTIDE SEQUENCE [LARGE SCALE GENOMIC DNA]</scope>
    <source>
        <strain evidence="2 3">TRM88003</strain>
    </source>
</reference>
<keyword evidence="3" id="KW-1185">Reference proteome</keyword>
<proteinExistence type="predicted"/>
<evidence type="ECO:0000313" key="3">
    <source>
        <dbReference type="Proteomes" id="UP001523369"/>
    </source>
</evidence>
<sequence length="109" mass="11623">MAPNFSTVAIDSGKITAYAMNPDHPVGGNKYRVINSATGLDAADADLIEQQIRRGVRDGQPIMGKADQYGQRWAVDVPLSGPGGTVVVRTAWILDAESTVPRLVTISFP</sequence>
<dbReference type="InterPro" id="IPR049250">
    <property type="entry name" value="DUF6883"/>
</dbReference>
<name>A0ABT1DXE3_9ACTN</name>
<evidence type="ECO:0000313" key="2">
    <source>
        <dbReference type="EMBL" id="MCO8274716.1"/>
    </source>
</evidence>
<dbReference type="RefSeq" id="WP_253240782.1">
    <property type="nucleotide sequence ID" value="NZ_JAMYJR010000032.1"/>
</dbReference>
<accession>A0ABT1DXE3</accession>
<dbReference type="Proteomes" id="UP001523369">
    <property type="component" value="Unassembled WGS sequence"/>
</dbReference>
<feature type="domain" description="DUF6883" evidence="1">
    <location>
        <begin position="3"/>
        <end position="106"/>
    </location>
</feature>
<protein>
    <recommendedName>
        <fullName evidence="1">DUF6883 domain-containing protein</fullName>
    </recommendedName>
</protein>
<dbReference type="EMBL" id="JAMYJR010000032">
    <property type="protein sequence ID" value="MCO8274716.1"/>
    <property type="molecule type" value="Genomic_DNA"/>
</dbReference>
<organism evidence="2 3">
    <name type="scientific">Paractinoplanes aksuensis</name>
    <dbReference type="NCBI Taxonomy" id="2939490"/>
    <lineage>
        <taxon>Bacteria</taxon>
        <taxon>Bacillati</taxon>
        <taxon>Actinomycetota</taxon>
        <taxon>Actinomycetes</taxon>
        <taxon>Micromonosporales</taxon>
        <taxon>Micromonosporaceae</taxon>
        <taxon>Paractinoplanes</taxon>
    </lineage>
</organism>
<dbReference type="Pfam" id="PF21814">
    <property type="entry name" value="DUF6883"/>
    <property type="match status" value="1"/>
</dbReference>
<gene>
    <name evidence="2" type="ORF">M1L60_29380</name>
</gene>
<evidence type="ECO:0000259" key="1">
    <source>
        <dbReference type="Pfam" id="PF21814"/>
    </source>
</evidence>
<comment type="caution">
    <text evidence="2">The sequence shown here is derived from an EMBL/GenBank/DDBJ whole genome shotgun (WGS) entry which is preliminary data.</text>
</comment>